<evidence type="ECO:0000313" key="1">
    <source>
        <dbReference type="EMBL" id="CZR69846.1"/>
    </source>
</evidence>
<name>A0A1L7XXZ4_9HELO</name>
<sequence length="165" mass="17718">MVAPLLNLSPPFHYPPRFAIIVVSHEELLYNRALQLGVGVHANVCFGSGATLSLDLFLLYMNQDPSMLGRVRANTPATAESPMTAGDVFEEGDVEGELDELDEDEDIVDANVVVDVVLDSLYAPVTVPPIDSDIVVVSVGKVTRGIDDKVVIPDGIAVALYKPMN</sequence>
<evidence type="ECO:0000313" key="2">
    <source>
        <dbReference type="Proteomes" id="UP000184330"/>
    </source>
</evidence>
<protein>
    <submittedName>
        <fullName evidence="1">Uncharacterized protein</fullName>
    </submittedName>
</protein>
<dbReference type="EMBL" id="FJOG01000082">
    <property type="protein sequence ID" value="CZR69846.1"/>
    <property type="molecule type" value="Genomic_DNA"/>
</dbReference>
<gene>
    <name evidence="1" type="ORF">PAC_19746</name>
</gene>
<keyword evidence="2" id="KW-1185">Reference proteome</keyword>
<dbReference type="AlphaFoldDB" id="A0A1L7XXZ4"/>
<organism evidence="1 2">
    <name type="scientific">Phialocephala subalpina</name>
    <dbReference type="NCBI Taxonomy" id="576137"/>
    <lineage>
        <taxon>Eukaryota</taxon>
        <taxon>Fungi</taxon>
        <taxon>Dikarya</taxon>
        <taxon>Ascomycota</taxon>
        <taxon>Pezizomycotina</taxon>
        <taxon>Leotiomycetes</taxon>
        <taxon>Helotiales</taxon>
        <taxon>Mollisiaceae</taxon>
        <taxon>Phialocephala</taxon>
        <taxon>Phialocephala fortinii species complex</taxon>
    </lineage>
</organism>
<proteinExistence type="predicted"/>
<reference evidence="1 2" key="1">
    <citation type="submission" date="2016-03" db="EMBL/GenBank/DDBJ databases">
        <authorList>
            <person name="Ploux O."/>
        </authorList>
    </citation>
    <scope>NUCLEOTIDE SEQUENCE [LARGE SCALE GENOMIC DNA]</scope>
    <source>
        <strain evidence="1 2">UAMH 11012</strain>
    </source>
</reference>
<accession>A0A1L7XXZ4</accession>
<dbReference type="Proteomes" id="UP000184330">
    <property type="component" value="Unassembled WGS sequence"/>
</dbReference>